<dbReference type="PANTHER" id="PTHR35276">
    <property type="entry name" value="S-ADENOSYL-L-METHIONINE-DEPENDENT METHYLTRANSFERASES SUPERFAMILY PROTEIN"/>
    <property type="match status" value="1"/>
</dbReference>
<sequence>MINLGYKIINNAISIVRNIVNDYVKPGFIALDCTIGNGNDTLLLRKSVGDSGKVYGFDIQEIAIKNTSKLLYKHKLDNRVILINDSHEHIDKYISEQLDIIIYNLGYLPKGDKSIKTKPKSTLESIYKSLQLLKENGIILITSYIGHEGGLLEKQALENFLLQLDQTRFNVLKHEFINQKNNPPILYIIEKSAN</sequence>
<dbReference type="AlphaFoldDB" id="A0A926IMF1"/>
<dbReference type="Proteomes" id="UP000601522">
    <property type="component" value="Unassembled WGS sequence"/>
</dbReference>
<dbReference type="GO" id="GO:0032259">
    <property type="term" value="P:methylation"/>
    <property type="evidence" value="ECO:0007669"/>
    <property type="project" value="UniProtKB-KW"/>
</dbReference>
<proteinExistence type="predicted"/>
<comment type="caution">
    <text evidence="1">The sequence shown here is derived from an EMBL/GenBank/DDBJ whole genome shotgun (WGS) entry which is preliminary data.</text>
</comment>
<keyword evidence="1" id="KW-0808">Transferase</keyword>
<dbReference type="PANTHER" id="PTHR35276:SF1">
    <property type="entry name" value="TRNA (MNM(5)S(2)U34)-METHYLTRANSFERASE, CHLOROPLASTIC"/>
    <property type="match status" value="1"/>
</dbReference>
<evidence type="ECO:0000313" key="2">
    <source>
        <dbReference type="Proteomes" id="UP000601522"/>
    </source>
</evidence>
<dbReference type="EMBL" id="JACRTK010000002">
    <property type="protein sequence ID" value="MBC8590551.1"/>
    <property type="molecule type" value="Genomic_DNA"/>
</dbReference>
<keyword evidence="1" id="KW-0489">Methyltransferase</keyword>
<protein>
    <submittedName>
        <fullName evidence="1">Methyltransferase domain-containing protein</fullName>
    </submittedName>
</protein>
<dbReference type="SUPFAM" id="SSF53335">
    <property type="entry name" value="S-adenosyl-L-methionine-dependent methyltransferases"/>
    <property type="match status" value="1"/>
</dbReference>
<gene>
    <name evidence="1" type="ORF">H8689_05330</name>
</gene>
<name>A0A926IMF1_9FIRM</name>
<dbReference type="CDD" id="cd02440">
    <property type="entry name" value="AdoMet_MTases"/>
    <property type="match status" value="1"/>
</dbReference>
<dbReference type="InterPro" id="IPR029063">
    <property type="entry name" value="SAM-dependent_MTases_sf"/>
</dbReference>
<organism evidence="1 2">
    <name type="scientific">Wansuia hejianensis</name>
    <dbReference type="NCBI Taxonomy" id="2763667"/>
    <lineage>
        <taxon>Bacteria</taxon>
        <taxon>Bacillati</taxon>
        <taxon>Bacillota</taxon>
        <taxon>Clostridia</taxon>
        <taxon>Lachnospirales</taxon>
        <taxon>Lachnospiraceae</taxon>
        <taxon>Wansuia</taxon>
    </lineage>
</organism>
<reference evidence="1 2" key="1">
    <citation type="submission" date="2020-08" db="EMBL/GenBank/DDBJ databases">
        <title>Genome public.</title>
        <authorList>
            <person name="Liu C."/>
            <person name="Sun Q."/>
        </authorList>
    </citation>
    <scope>NUCLEOTIDE SEQUENCE [LARGE SCALE GENOMIC DNA]</scope>
    <source>
        <strain evidence="1 2">NSJ-26</strain>
    </source>
</reference>
<dbReference type="InterPro" id="IPR010719">
    <property type="entry name" value="MnmM_MeTrfase"/>
</dbReference>
<dbReference type="Pfam" id="PF06962">
    <property type="entry name" value="rRNA_methylase"/>
    <property type="match status" value="1"/>
</dbReference>
<dbReference type="Gene3D" id="3.40.50.150">
    <property type="entry name" value="Vaccinia Virus protein VP39"/>
    <property type="match status" value="1"/>
</dbReference>
<accession>A0A926IMF1</accession>
<keyword evidence="2" id="KW-1185">Reference proteome</keyword>
<evidence type="ECO:0000313" key="1">
    <source>
        <dbReference type="EMBL" id="MBC8590551.1"/>
    </source>
</evidence>
<dbReference type="GO" id="GO:0008168">
    <property type="term" value="F:methyltransferase activity"/>
    <property type="evidence" value="ECO:0007669"/>
    <property type="project" value="UniProtKB-KW"/>
</dbReference>